<evidence type="ECO:0000256" key="1">
    <source>
        <dbReference type="SAM" id="Phobius"/>
    </source>
</evidence>
<evidence type="ECO:0000313" key="3">
    <source>
        <dbReference type="Proteomes" id="UP000290172"/>
    </source>
</evidence>
<reference evidence="2 3" key="1">
    <citation type="submission" date="2017-10" db="EMBL/GenBank/DDBJ databases">
        <title>Genomics of the genus Arcobacter.</title>
        <authorList>
            <person name="Perez-Cataluna A."/>
            <person name="Figueras M.J."/>
        </authorList>
    </citation>
    <scope>NUCLEOTIDE SEQUENCE [LARGE SCALE GENOMIC DNA]</scope>
    <source>
        <strain evidence="2 3">CECT 8993</strain>
    </source>
</reference>
<evidence type="ECO:0000313" key="2">
    <source>
        <dbReference type="EMBL" id="RXJ67620.1"/>
    </source>
</evidence>
<keyword evidence="1" id="KW-0472">Membrane</keyword>
<dbReference type="EMBL" id="PDKJ01000008">
    <property type="protein sequence ID" value="RXJ67620.1"/>
    <property type="molecule type" value="Genomic_DNA"/>
</dbReference>
<protein>
    <recommendedName>
        <fullName evidence="4">Prepilin-type cleavage/methylation domain-containing protein</fullName>
    </recommendedName>
</protein>
<dbReference type="RefSeq" id="WP_128981523.1">
    <property type="nucleotide sequence ID" value="NZ_PDKJ01000008.1"/>
</dbReference>
<comment type="caution">
    <text evidence="2">The sequence shown here is derived from an EMBL/GenBank/DDBJ whole genome shotgun (WGS) entry which is preliminary data.</text>
</comment>
<evidence type="ECO:0008006" key="4">
    <source>
        <dbReference type="Google" id="ProtNLM"/>
    </source>
</evidence>
<feature type="transmembrane region" description="Helical" evidence="1">
    <location>
        <begin position="6"/>
        <end position="27"/>
    </location>
</feature>
<accession>A0A4Q0YBC5</accession>
<name>A0A4Q0YBC5_9BACT</name>
<proteinExistence type="predicted"/>
<sequence>MRLTKAFSLFELILVIFISSITLILTLKFIKETNLIQIENQNLAILKTDMLSTKIIIEKNLPQIINTLNYSNKTLYFGNAVLLDNVTKFNMQNSTNILSIHIELDNKISQNWSFKL</sequence>
<keyword evidence="1" id="KW-0812">Transmembrane</keyword>
<organism evidence="2 3">
    <name type="scientific">Halarcobacter ebronensis</name>
    <dbReference type="NCBI Taxonomy" id="1462615"/>
    <lineage>
        <taxon>Bacteria</taxon>
        <taxon>Pseudomonadati</taxon>
        <taxon>Campylobacterota</taxon>
        <taxon>Epsilonproteobacteria</taxon>
        <taxon>Campylobacterales</taxon>
        <taxon>Arcobacteraceae</taxon>
        <taxon>Halarcobacter</taxon>
    </lineage>
</organism>
<dbReference type="AlphaFoldDB" id="A0A4Q0YBC5"/>
<keyword evidence="1" id="KW-1133">Transmembrane helix</keyword>
<gene>
    <name evidence="2" type="ORF">CRV08_09630</name>
</gene>
<dbReference type="Proteomes" id="UP000290172">
    <property type="component" value="Unassembled WGS sequence"/>
</dbReference>